<proteinExistence type="predicted"/>
<evidence type="ECO:0000313" key="1">
    <source>
        <dbReference type="EMBL" id="GGQ88303.1"/>
    </source>
</evidence>
<gene>
    <name evidence="1" type="ORF">GCM10010280_39230</name>
</gene>
<dbReference type="Proteomes" id="UP000656732">
    <property type="component" value="Unassembled WGS sequence"/>
</dbReference>
<organism evidence="1 2">
    <name type="scientific">Streptomyces pilosus</name>
    <dbReference type="NCBI Taxonomy" id="28893"/>
    <lineage>
        <taxon>Bacteria</taxon>
        <taxon>Bacillati</taxon>
        <taxon>Actinomycetota</taxon>
        <taxon>Actinomycetes</taxon>
        <taxon>Kitasatosporales</taxon>
        <taxon>Streptomycetaceae</taxon>
        <taxon>Streptomyces</taxon>
    </lineage>
</organism>
<accession>A0A918BSD9</accession>
<reference evidence="1" key="1">
    <citation type="journal article" date="2014" name="Int. J. Syst. Evol. Microbiol.">
        <title>Complete genome sequence of Corynebacterium casei LMG S-19264T (=DSM 44701T), isolated from a smear-ripened cheese.</title>
        <authorList>
            <consortium name="US DOE Joint Genome Institute (JGI-PGF)"/>
            <person name="Walter F."/>
            <person name="Albersmeier A."/>
            <person name="Kalinowski J."/>
            <person name="Ruckert C."/>
        </authorList>
    </citation>
    <scope>NUCLEOTIDE SEQUENCE</scope>
    <source>
        <strain evidence="1">JCM 4403</strain>
    </source>
</reference>
<evidence type="ECO:0000313" key="2">
    <source>
        <dbReference type="Proteomes" id="UP000656732"/>
    </source>
</evidence>
<name>A0A918BSD9_9ACTN</name>
<protein>
    <submittedName>
        <fullName evidence="1">Uncharacterized protein</fullName>
    </submittedName>
</protein>
<dbReference type="EMBL" id="BMTU01000007">
    <property type="protein sequence ID" value="GGQ88303.1"/>
    <property type="molecule type" value="Genomic_DNA"/>
</dbReference>
<reference evidence="1" key="2">
    <citation type="submission" date="2020-09" db="EMBL/GenBank/DDBJ databases">
        <authorList>
            <person name="Sun Q."/>
            <person name="Ohkuma M."/>
        </authorList>
    </citation>
    <scope>NUCLEOTIDE SEQUENCE</scope>
    <source>
        <strain evidence="1">JCM 4403</strain>
    </source>
</reference>
<keyword evidence="2" id="KW-1185">Reference proteome</keyword>
<dbReference type="AlphaFoldDB" id="A0A918BSD9"/>
<sequence>MSALTDTCDQAQARADCAPGDGRAMPKAARRTGTPLVSRHFMRRNTRKDVTYTTMNGPGLTFSLRGA</sequence>
<comment type="caution">
    <text evidence="1">The sequence shown here is derived from an EMBL/GenBank/DDBJ whole genome shotgun (WGS) entry which is preliminary data.</text>
</comment>